<dbReference type="RefSeq" id="WP_184218044.1">
    <property type="nucleotide sequence ID" value="NZ_JACHIP010000004.1"/>
</dbReference>
<sequence length="278" mass="29571">MLDTAYRKTRTAARWSLSLAALSLSAVTVALGQSNSLELPQSHLYMTGVAEELPDAPQPQGELSAGISSSSTEINPAGAPTRTPRFTPKPLAPLYNKYIEPSQRAQPLTGFGTKLVFGADQIVSPYFLIAVVSSAGYEHATNGSPNFGTDKGAFGQRLGAAAIRDASQSIFSDGLMPAVFHQDPRYYVRGQSHNAFVRGTYAVSRVFITKTDSGANAPNYSLFAGHAATAILQNAYYPDVNHGVEETAKGFAGSFAGAALSNAVREFFPDLLHLAHLE</sequence>
<dbReference type="EMBL" id="JACHIP010000004">
    <property type="protein sequence ID" value="MBB5058413.1"/>
    <property type="molecule type" value="Genomic_DNA"/>
</dbReference>
<reference evidence="3 4" key="1">
    <citation type="submission" date="2020-08" db="EMBL/GenBank/DDBJ databases">
        <title>Genomic Encyclopedia of Type Strains, Phase IV (KMG-V): Genome sequencing to study the core and pangenomes of soil and plant-associated prokaryotes.</title>
        <authorList>
            <person name="Whitman W."/>
        </authorList>
    </citation>
    <scope>NUCLEOTIDE SEQUENCE [LARGE SCALE GENOMIC DNA]</scope>
    <source>
        <strain evidence="3 4">M8UP14</strain>
    </source>
</reference>
<dbReference type="Proteomes" id="UP000540989">
    <property type="component" value="Unassembled WGS sequence"/>
</dbReference>
<evidence type="ECO:0000313" key="4">
    <source>
        <dbReference type="Proteomes" id="UP000540989"/>
    </source>
</evidence>
<proteinExistence type="predicted"/>
<feature type="chain" id="PRO_5031003758" evidence="2">
    <location>
        <begin position="33"/>
        <end position="278"/>
    </location>
</feature>
<evidence type="ECO:0000313" key="3">
    <source>
        <dbReference type="EMBL" id="MBB5058413.1"/>
    </source>
</evidence>
<evidence type="ECO:0000256" key="2">
    <source>
        <dbReference type="SAM" id="SignalP"/>
    </source>
</evidence>
<accession>A0A7W8E3W7</accession>
<name>A0A7W8E3W7_9BACT</name>
<protein>
    <submittedName>
        <fullName evidence="3">Uncharacterized protein</fullName>
    </submittedName>
</protein>
<gene>
    <name evidence="3" type="ORF">HDF16_003127</name>
</gene>
<comment type="caution">
    <text evidence="3">The sequence shown here is derived from an EMBL/GenBank/DDBJ whole genome shotgun (WGS) entry which is preliminary data.</text>
</comment>
<evidence type="ECO:0000256" key="1">
    <source>
        <dbReference type="SAM" id="MobiDB-lite"/>
    </source>
</evidence>
<organism evidence="3 4">
    <name type="scientific">Granulicella aggregans</name>
    <dbReference type="NCBI Taxonomy" id="474949"/>
    <lineage>
        <taxon>Bacteria</taxon>
        <taxon>Pseudomonadati</taxon>
        <taxon>Acidobacteriota</taxon>
        <taxon>Terriglobia</taxon>
        <taxon>Terriglobales</taxon>
        <taxon>Acidobacteriaceae</taxon>
        <taxon>Granulicella</taxon>
    </lineage>
</organism>
<keyword evidence="4" id="KW-1185">Reference proteome</keyword>
<keyword evidence="2" id="KW-0732">Signal</keyword>
<feature type="region of interest" description="Disordered" evidence="1">
    <location>
        <begin position="55"/>
        <end position="86"/>
    </location>
</feature>
<feature type="signal peptide" evidence="2">
    <location>
        <begin position="1"/>
        <end position="32"/>
    </location>
</feature>
<dbReference type="AlphaFoldDB" id="A0A7W8E3W7"/>